<organism evidence="12 13">
    <name type="scientific">Vogesella indigofera</name>
    <name type="common">Pseudomonas indigofera</name>
    <dbReference type="NCBI Taxonomy" id="45465"/>
    <lineage>
        <taxon>Bacteria</taxon>
        <taxon>Pseudomonadati</taxon>
        <taxon>Pseudomonadota</taxon>
        <taxon>Betaproteobacteria</taxon>
        <taxon>Neisseriales</taxon>
        <taxon>Chromobacteriaceae</taxon>
        <taxon>Vogesella</taxon>
    </lineage>
</organism>
<dbReference type="AlphaFoldDB" id="A0A495BA04"/>
<dbReference type="RefSeq" id="WP_120810697.1">
    <property type="nucleotide sequence ID" value="NZ_RBID01000015.1"/>
</dbReference>
<evidence type="ECO:0000256" key="1">
    <source>
        <dbReference type="ARBA" id="ARBA00004651"/>
    </source>
</evidence>
<dbReference type="SMART" id="SM01049">
    <property type="entry name" value="Cache_2"/>
    <property type="match status" value="1"/>
</dbReference>
<comment type="caution">
    <text evidence="12">The sequence shown here is derived from an EMBL/GenBank/DDBJ whole genome shotgun (WGS) entry which is preliminary data.</text>
</comment>
<evidence type="ECO:0000256" key="8">
    <source>
        <dbReference type="PROSITE-ProRule" id="PRU00284"/>
    </source>
</evidence>
<dbReference type="InterPro" id="IPR033480">
    <property type="entry name" value="sCache_2"/>
</dbReference>
<keyword evidence="5 9" id="KW-0472">Membrane</keyword>
<evidence type="ECO:0000259" key="10">
    <source>
        <dbReference type="PROSITE" id="PS50111"/>
    </source>
</evidence>
<dbReference type="InterPro" id="IPR004089">
    <property type="entry name" value="MCPsignal_dom"/>
</dbReference>
<dbReference type="Gene3D" id="1.10.287.950">
    <property type="entry name" value="Methyl-accepting chemotaxis protein"/>
    <property type="match status" value="1"/>
</dbReference>
<evidence type="ECO:0000256" key="7">
    <source>
        <dbReference type="ARBA" id="ARBA00029447"/>
    </source>
</evidence>
<feature type="domain" description="HAMP" evidence="11">
    <location>
        <begin position="219"/>
        <end position="260"/>
    </location>
</feature>
<dbReference type="GO" id="GO:0005886">
    <property type="term" value="C:plasma membrane"/>
    <property type="evidence" value="ECO:0007669"/>
    <property type="project" value="UniProtKB-SubCell"/>
</dbReference>
<dbReference type="PROSITE" id="PS50885">
    <property type="entry name" value="HAMP"/>
    <property type="match status" value="1"/>
</dbReference>
<dbReference type="SUPFAM" id="SSF58104">
    <property type="entry name" value="Methyl-accepting chemotaxis protein (MCP) signaling domain"/>
    <property type="match status" value="1"/>
</dbReference>
<dbReference type="Pfam" id="PF00015">
    <property type="entry name" value="MCPsignal"/>
    <property type="match status" value="1"/>
</dbReference>
<feature type="domain" description="Methyl-accepting transducer" evidence="10">
    <location>
        <begin position="265"/>
        <end position="501"/>
    </location>
</feature>
<dbReference type="Proteomes" id="UP000279384">
    <property type="component" value="Unassembled WGS sequence"/>
</dbReference>
<dbReference type="FunFam" id="1.10.287.950:FF:000001">
    <property type="entry name" value="Methyl-accepting chemotaxis sensory transducer"/>
    <property type="match status" value="1"/>
</dbReference>
<protein>
    <submittedName>
        <fullName evidence="12">Methyl-accepting chemotaxis sensory transducer with Cache sensor</fullName>
    </submittedName>
</protein>
<evidence type="ECO:0000256" key="4">
    <source>
        <dbReference type="ARBA" id="ARBA00022989"/>
    </source>
</evidence>
<reference evidence="12 13" key="1">
    <citation type="submission" date="2018-10" db="EMBL/GenBank/DDBJ databases">
        <title>Genomic Encyclopedia of Type Strains, Phase IV (KMG-IV): sequencing the most valuable type-strain genomes for metagenomic binning, comparative biology and taxonomic classification.</title>
        <authorList>
            <person name="Goeker M."/>
        </authorList>
    </citation>
    <scope>NUCLEOTIDE SEQUENCE [LARGE SCALE GENOMIC DNA]</scope>
    <source>
        <strain evidence="12 13">DSM 3303</strain>
    </source>
</reference>
<evidence type="ECO:0000313" key="13">
    <source>
        <dbReference type="Proteomes" id="UP000279384"/>
    </source>
</evidence>
<evidence type="ECO:0000256" key="9">
    <source>
        <dbReference type="SAM" id="Phobius"/>
    </source>
</evidence>
<feature type="transmembrane region" description="Helical" evidence="9">
    <location>
        <begin position="182"/>
        <end position="203"/>
    </location>
</feature>
<dbReference type="Pfam" id="PF17200">
    <property type="entry name" value="sCache_2"/>
    <property type="match status" value="1"/>
</dbReference>
<dbReference type="GO" id="GO:0006935">
    <property type="term" value="P:chemotaxis"/>
    <property type="evidence" value="ECO:0007669"/>
    <property type="project" value="UniProtKB-ARBA"/>
</dbReference>
<keyword evidence="6 8" id="KW-0807">Transducer</keyword>
<evidence type="ECO:0000259" key="11">
    <source>
        <dbReference type="PROSITE" id="PS50885"/>
    </source>
</evidence>
<keyword evidence="4 9" id="KW-1133">Transmembrane helix</keyword>
<dbReference type="CDD" id="cd11386">
    <property type="entry name" value="MCP_signal"/>
    <property type="match status" value="1"/>
</dbReference>
<proteinExistence type="inferred from homology"/>
<evidence type="ECO:0000313" key="12">
    <source>
        <dbReference type="EMBL" id="RKQ57796.1"/>
    </source>
</evidence>
<accession>A0A495BA04</accession>
<dbReference type="PANTHER" id="PTHR32089">
    <property type="entry name" value="METHYL-ACCEPTING CHEMOTAXIS PROTEIN MCPB"/>
    <property type="match status" value="1"/>
</dbReference>
<dbReference type="PANTHER" id="PTHR32089:SF119">
    <property type="entry name" value="METHYL-ACCEPTING CHEMOTAXIS PROTEIN CTPL"/>
    <property type="match status" value="1"/>
</dbReference>
<comment type="subcellular location">
    <subcellularLocation>
        <location evidence="1">Cell membrane</location>
        <topology evidence="1">Multi-pass membrane protein</topology>
    </subcellularLocation>
</comment>
<keyword evidence="3 9" id="KW-0812">Transmembrane</keyword>
<dbReference type="GO" id="GO:0007165">
    <property type="term" value="P:signal transduction"/>
    <property type="evidence" value="ECO:0007669"/>
    <property type="project" value="UniProtKB-KW"/>
</dbReference>
<evidence type="ECO:0000256" key="5">
    <source>
        <dbReference type="ARBA" id="ARBA00023136"/>
    </source>
</evidence>
<evidence type="ECO:0000256" key="6">
    <source>
        <dbReference type="ARBA" id="ARBA00023224"/>
    </source>
</evidence>
<dbReference type="PROSITE" id="PS50111">
    <property type="entry name" value="CHEMOTAXIS_TRANSDUC_2"/>
    <property type="match status" value="1"/>
</dbReference>
<comment type="similarity">
    <text evidence="7">Belongs to the methyl-accepting chemotaxis (MCP) protein family.</text>
</comment>
<sequence>MFKTVKAQFMAMVGAAAIGIVLMTIWALFNLGQTLTEQAVRDTRQLAQSAARLVESYEAQAATLGEDEARRRAMAAVMAMRFGEDGYFFVTDDRFTYLGHPIRRNLVGTSMTTQVDPNGVNLGAAFRQALAGGGVAEYHWAKPGFAQPVGKIAVVQKTARWGWVIGTGIYVDHIDNAVWRQALFLGAGLVGLLLLLLAIGYVIGRRLIGQLGGEPAYAVEVVAAISAGRLDTAVDVSKAEQGSLLASIADMQQHLREMVGQVITNADYLVSVADGLMDNVDRVASGSDRQSGAATAMAASVEQMTVGINHIAANAEHAHELGRNSGQLSRDGAAVVRKAVDEMRVISDVVGTASQSLQRLVEDVGNISSIVGVIRDVADQTNLLALNAAIEAARAGELGRGFAVVADEVRKLAERTAQATGDIVDKIEQIRRLSADTSQAMVETVARVAAGRALADEGGDAIASIEEASAAVLRAVEDISLALKEQSVASNDIAVNVEGIAGSASDNAAAARAAADATQSMHGLAGELHQSVTRFHLG</sequence>
<dbReference type="EMBL" id="RBID01000015">
    <property type="protein sequence ID" value="RKQ57796.1"/>
    <property type="molecule type" value="Genomic_DNA"/>
</dbReference>
<gene>
    <name evidence="12" type="ORF">C8E02_2095</name>
</gene>
<dbReference type="Gene3D" id="3.30.450.20">
    <property type="entry name" value="PAS domain"/>
    <property type="match status" value="1"/>
</dbReference>
<feature type="transmembrane region" description="Helical" evidence="9">
    <location>
        <begin position="9"/>
        <end position="29"/>
    </location>
</feature>
<name>A0A495BA04_VOGIN</name>
<keyword evidence="2" id="KW-1003">Cell membrane</keyword>
<dbReference type="InterPro" id="IPR003660">
    <property type="entry name" value="HAMP_dom"/>
</dbReference>
<evidence type="ECO:0000256" key="2">
    <source>
        <dbReference type="ARBA" id="ARBA00022475"/>
    </source>
</evidence>
<evidence type="ECO:0000256" key="3">
    <source>
        <dbReference type="ARBA" id="ARBA00022692"/>
    </source>
</evidence>
<dbReference type="SMART" id="SM00283">
    <property type="entry name" value="MA"/>
    <property type="match status" value="1"/>
</dbReference>